<evidence type="ECO:0000256" key="5">
    <source>
        <dbReference type="ARBA" id="ARBA00022676"/>
    </source>
</evidence>
<dbReference type="Proteomes" id="UP001623330">
    <property type="component" value="Unassembled WGS sequence"/>
</dbReference>
<feature type="transmembrane region" description="Helical" evidence="12">
    <location>
        <begin position="424"/>
        <end position="443"/>
    </location>
</feature>
<dbReference type="GO" id="GO:0016757">
    <property type="term" value="F:glycosyltransferase activity"/>
    <property type="evidence" value="ECO:0007669"/>
    <property type="project" value="UniProtKB-KW"/>
</dbReference>
<evidence type="ECO:0000256" key="2">
    <source>
        <dbReference type="ARBA" id="ARBA00004687"/>
    </source>
</evidence>
<comment type="pathway">
    <text evidence="2">Glycolipid biosynthesis; glycosylphosphatidylinositol-anchor biosynthesis.</text>
</comment>
<evidence type="ECO:0000256" key="6">
    <source>
        <dbReference type="ARBA" id="ARBA00022679"/>
    </source>
</evidence>
<feature type="transmembrane region" description="Helical" evidence="12">
    <location>
        <begin position="12"/>
        <end position="30"/>
    </location>
</feature>
<evidence type="ECO:0000256" key="4">
    <source>
        <dbReference type="ARBA" id="ARBA00022502"/>
    </source>
</evidence>
<dbReference type="PANTHER" id="PTHR22760:SF4">
    <property type="entry name" value="GPI MANNOSYLTRANSFERASE 3"/>
    <property type="match status" value="1"/>
</dbReference>
<evidence type="ECO:0000256" key="1">
    <source>
        <dbReference type="ARBA" id="ARBA00004477"/>
    </source>
</evidence>
<evidence type="ECO:0000313" key="13">
    <source>
        <dbReference type="EMBL" id="KAL3234842.1"/>
    </source>
</evidence>
<proteinExistence type="inferred from homology"/>
<comment type="caution">
    <text evidence="13">The sequence shown here is derived from an EMBL/GenBank/DDBJ whole genome shotgun (WGS) entry which is preliminary data.</text>
</comment>
<evidence type="ECO:0000256" key="9">
    <source>
        <dbReference type="ARBA" id="ARBA00022989"/>
    </source>
</evidence>
<comment type="similarity">
    <text evidence="3">Belongs to the glycosyltransferase 22 family. PIGB subfamily.</text>
</comment>
<keyword evidence="9 12" id="KW-1133">Transmembrane helix</keyword>
<feature type="transmembrane region" description="Helical" evidence="12">
    <location>
        <begin position="142"/>
        <end position="159"/>
    </location>
</feature>
<feature type="transmembrane region" description="Helical" evidence="12">
    <location>
        <begin position="392"/>
        <end position="412"/>
    </location>
</feature>
<reference evidence="13 14" key="1">
    <citation type="submission" date="2024-05" db="EMBL/GenBank/DDBJ databases">
        <title>Long read based assembly of the Candida bracarensis genome reveals expanded adhesin content.</title>
        <authorList>
            <person name="Marcet-Houben M."/>
            <person name="Ksiezopolska E."/>
            <person name="Gabaldon T."/>
        </authorList>
    </citation>
    <scope>NUCLEOTIDE SEQUENCE [LARGE SCALE GENOMIC DNA]</scope>
    <source>
        <strain evidence="13 14">CBM6</strain>
    </source>
</reference>
<keyword evidence="10 12" id="KW-0472">Membrane</keyword>
<feature type="transmembrane region" description="Helical" evidence="12">
    <location>
        <begin position="87"/>
        <end position="107"/>
    </location>
</feature>
<dbReference type="Pfam" id="PF03901">
    <property type="entry name" value="Glyco_transf_22"/>
    <property type="match status" value="1"/>
</dbReference>
<feature type="transmembrane region" description="Helical" evidence="12">
    <location>
        <begin position="274"/>
        <end position="301"/>
    </location>
</feature>
<dbReference type="EC" id="2.4.1.-" evidence="12"/>
<feature type="transmembrane region" description="Helical" evidence="12">
    <location>
        <begin position="195"/>
        <end position="221"/>
    </location>
</feature>
<evidence type="ECO:0000256" key="12">
    <source>
        <dbReference type="RuleBase" id="RU363075"/>
    </source>
</evidence>
<evidence type="ECO:0000256" key="3">
    <source>
        <dbReference type="ARBA" id="ARBA00006065"/>
    </source>
</evidence>
<comment type="subcellular location">
    <subcellularLocation>
        <location evidence="1 12">Endoplasmic reticulum membrane</location>
        <topology evidence="1 12">Multi-pass membrane protein</topology>
    </subcellularLocation>
</comment>
<evidence type="ECO:0000313" key="14">
    <source>
        <dbReference type="Proteomes" id="UP001623330"/>
    </source>
</evidence>
<organism evidence="13 14">
    <name type="scientific">Nakaseomyces bracarensis</name>
    <dbReference type="NCBI Taxonomy" id="273131"/>
    <lineage>
        <taxon>Eukaryota</taxon>
        <taxon>Fungi</taxon>
        <taxon>Dikarya</taxon>
        <taxon>Ascomycota</taxon>
        <taxon>Saccharomycotina</taxon>
        <taxon>Saccharomycetes</taxon>
        <taxon>Saccharomycetales</taxon>
        <taxon>Saccharomycetaceae</taxon>
        <taxon>Nakaseomyces</taxon>
    </lineage>
</organism>
<evidence type="ECO:0000256" key="11">
    <source>
        <dbReference type="ARBA" id="ARBA00024708"/>
    </source>
</evidence>
<evidence type="ECO:0000256" key="7">
    <source>
        <dbReference type="ARBA" id="ARBA00022692"/>
    </source>
</evidence>
<gene>
    <name evidence="13" type="ORF">RNJ44_02630</name>
</gene>
<keyword evidence="4" id="KW-0337">GPI-anchor biosynthesis</keyword>
<dbReference type="InterPro" id="IPR005599">
    <property type="entry name" value="GPI_mannosylTrfase"/>
</dbReference>
<keyword evidence="5 12" id="KW-0328">Glycosyltransferase</keyword>
<evidence type="ECO:0000256" key="10">
    <source>
        <dbReference type="ARBA" id="ARBA00023136"/>
    </source>
</evidence>
<feature type="transmembrane region" description="Helical" evidence="12">
    <location>
        <begin position="241"/>
        <end position="267"/>
    </location>
</feature>
<dbReference type="PANTHER" id="PTHR22760">
    <property type="entry name" value="GLYCOSYLTRANSFERASE"/>
    <property type="match status" value="1"/>
</dbReference>
<dbReference type="EMBL" id="JBEVYD010000002">
    <property type="protein sequence ID" value="KAL3234842.1"/>
    <property type="molecule type" value="Genomic_DNA"/>
</dbReference>
<keyword evidence="14" id="KW-1185">Reference proteome</keyword>
<keyword evidence="8 12" id="KW-0256">Endoplasmic reticulum</keyword>
<keyword evidence="7 12" id="KW-0812">Transmembrane</keyword>
<protein>
    <recommendedName>
        <fullName evidence="12">Mannosyltransferase</fullName>
        <ecNumber evidence="12">2.4.1.-</ecNumber>
    </recommendedName>
</protein>
<keyword evidence="6" id="KW-0808">Transferase</keyword>
<feature type="transmembrane region" description="Helical" evidence="12">
    <location>
        <begin position="365"/>
        <end position="386"/>
    </location>
</feature>
<feature type="transmembrane region" description="Helical" evidence="12">
    <location>
        <begin position="329"/>
        <end position="353"/>
    </location>
</feature>
<name>A0ABR4NZS1_9SACH</name>
<comment type="function">
    <text evidence="11">Mannosyltransferase involved in glycosylphosphatidylinositol-anchor biosynthesis. Transfers the third mannose to Man2-GlcN-acyl-PI during GPI precursor assembly.</text>
</comment>
<evidence type="ECO:0000256" key="8">
    <source>
        <dbReference type="ARBA" id="ARBA00022824"/>
    </source>
</evidence>
<accession>A0ABR4NZS1</accession>
<sequence>MVDPSPDKRITRTASIFPVLVIFRILNALFTRSYFQADEFWQSLEPAHFKAFGYGELTWEWKVGLRSYAFPLLFEITYRIAGGLTQLFNLLITLVCQFGAEILALLFPNSDLASDISHDLYMIPAEYAAEFEYYSVLYGPKILMAILAATGEYFTIKLIQKLYIKLFYKKDTEEEGKPDISAVTNIAAQLTLMNFFNFFFITRTFINSFEMVLTAIALYYWDWSGGQDILTLSFSKSLFFAIFACFSRPSNAAIWLILGTFLLYNLVRGSKYKLILALILKISSIFTLVLTINAAIDYYFYGEIIFPVFRFVKFNFTSVLSEFYGTAPWHFHIAQSVPILLGYTLPIFIYSLIAVHSNRTTPGIYVNPFTQIKVVIMANIILYSSLKHKEFRFIYPLQPLFCVLSSFGLLKLKMKFKDYRALKKLLGFLPVVAIVAAAIINFFNESGVVEVMKFLHDENQLESIGFIMPCHSTPWQSHLHRKDVNNLWAVTCEPPLHLLDDPEAARKLKSYMDESDYLYANIPGFITKNFPSLTESKETDESTSDIPEFPHHWPQYLVLFEHLDDKFIRDYLKNTDYIEYKRFFNSLSHWDSRRAGDVIVYRKFNNRMELERKIIEREESMG</sequence>